<dbReference type="InterPro" id="IPR001734">
    <property type="entry name" value="Na/solute_symporter"/>
</dbReference>
<evidence type="ECO:0000256" key="13">
    <source>
        <dbReference type="RuleBase" id="RU362091"/>
    </source>
</evidence>
<dbReference type="Gene3D" id="1.20.1730.10">
    <property type="entry name" value="Sodium/glucose cotransporter"/>
    <property type="match status" value="1"/>
</dbReference>
<dbReference type="AlphaFoldDB" id="A0A8C4RN56"/>
<feature type="transmembrane region" description="Helical" evidence="14">
    <location>
        <begin position="483"/>
        <end position="503"/>
    </location>
</feature>
<evidence type="ECO:0000313" key="16">
    <source>
        <dbReference type="Proteomes" id="UP000694620"/>
    </source>
</evidence>
<evidence type="ECO:0000256" key="10">
    <source>
        <dbReference type="ARBA" id="ARBA00023136"/>
    </source>
</evidence>
<evidence type="ECO:0000256" key="8">
    <source>
        <dbReference type="ARBA" id="ARBA00023053"/>
    </source>
</evidence>
<keyword evidence="10 14" id="KW-0472">Membrane</keyword>
<organism evidence="15 16">
    <name type="scientific">Erpetoichthys calabaricus</name>
    <name type="common">Rope fish</name>
    <name type="synonym">Calamoichthys calabaricus</name>
    <dbReference type="NCBI Taxonomy" id="27687"/>
    <lineage>
        <taxon>Eukaryota</taxon>
        <taxon>Metazoa</taxon>
        <taxon>Chordata</taxon>
        <taxon>Craniata</taxon>
        <taxon>Vertebrata</taxon>
        <taxon>Euteleostomi</taxon>
        <taxon>Actinopterygii</taxon>
        <taxon>Polypteriformes</taxon>
        <taxon>Polypteridae</taxon>
        <taxon>Erpetoichthys</taxon>
    </lineage>
</organism>
<dbReference type="GO" id="GO:0008292">
    <property type="term" value="P:acetylcholine biosynthetic process"/>
    <property type="evidence" value="ECO:0007669"/>
    <property type="project" value="TreeGrafter"/>
</dbReference>
<accession>A0A8C4RN56</accession>
<dbReference type="Ensembl" id="ENSECRT00000005128.1">
    <property type="protein sequence ID" value="ENSECRP00000005044.1"/>
    <property type="gene ID" value="ENSECRG00000003391.1"/>
</dbReference>
<keyword evidence="9" id="KW-0406">Ion transport</keyword>
<evidence type="ECO:0000256" key="2">
    <source>
        <dbReference type="ARBA" id="ARBA00006434"/>
    </source>
</evidence>
<feature type="transmembrane region" description="Helical" evidence="14">
    <location>
        <begin position="407"/>
        <end position="429"/>
    </location>
</feature>
<feature type="transmembrane region" description="Helical" evidence="14">
    <location>
        <begin position="379"/>
        <end position="401"/>
    </location>
</feature>
<dbReference type="GO" id="GO:0005307">
    <property type="term" value="F:choline:sodium symporter activity"/>
    <property type="evidence" value="ECO:0007669"/>
    <property type="project" value="TreeGrafter"/>
</dbReference>
<feature type="transmembrane region" description="Helical" evidence="14">
    <location>
        <begin position="163"/>
        <end position="187"/>
    </location>
</feature>
<dbReference type="InterPro" id="IPR038377">
    <property type="entry name" value="Na/Glc_symporter_sf"/>
</dbReference>
<evidence type="ECO:0000256" key="1">
    <source>
        <dbReference type="ARBA" id="ARBA00004141"/>
    </source>
</evidence>
<evidence type="ECO:0000256" key="12">
    <source>
        <dbReference type="ARBA" id="ARBA00023201"/>
    </source>
</evidence>
<evidence type="ECO:0000256" key="9">
    <source>
        <dbReference type="ARBA" id="ARBA00023065"/>
    </source>
</evidence>
<keyword evidence="7 14" id="KW-1133">Transmembrane helix</keyword>
<evidence type="ECO:0000256" key="14">
    <source>
        <dbReference type="SAM" id="Phobius"/>
    </source>
</evidence>
<dbReference type="GO" id="GO:0005886">
    <property type="term" value="C:plasma membrane"/>
    <property type="evidence" value="ECO:0007669"/>
    <property type="project" value="TreeGrafter"/>
</dbReference>
<dbReference type="PROSITE" id="PS50283">
    <property type="entry name" value="NA_SOLUT_SYMP_3"/>
    <property type="match status" value="1"/>
</dbReference>
<feature type="transmembrane region" description="Helical" evidence="14">
    <location>
        <begin position="194"/>
        <end position="219"/>
    </location>
</feature>
<evidence type="ECO:0000256" key="7">
    <source>
        <dbReference type="ARBA" id="ARBA00022989"/>
    </source>
</evidence>
<dbReference type="PANTHER" id="PTHR45897:SF5">
    <property type="entry name" value="HIGH AFFINITY CHOLINE TRANSPORTER 1"/>
    <property type="match status" value="1"/>
</dbReference>
<reference evidence="15" key="1">
    <citation type="submission" date="2021-06" db="EMBL/GenBank/DDBJ databases">
        <authorList>
            <consortium name="Wellcome Sanger Institute Data Sharing"/>
        </authorList>
    </citation>
    <scope>NUCLEOTIDE SEQUENCE [LARGE SCALE GENOMIC DNA]</scope>
</reference>
<dbReference type="PANTHER" id="PTHR45897">
    <property type="entry name" value="HIGH-AFFINITY CHOLINE TRANSPORTER 1"/>
    <property type="match status" value="1"/>
</dbReference>
<comment type="subcellular location">
    <subcellularLocation>
        <location evidence="1">Membrane</location>
        <topology evidence="1">Multi-pass membrane protein</topology>
    </subcellularLocation>
</comment>
<comment type="similarity">
    <text evidence="2 13">Belongs to the sodium:solute symporter (SSF) (TC 2.A.21) family.</text>
</comment>
<reference evidence="15" key="3">
    <citation type="submission" date="2025-09" db="UniProtKB">
        <authorList>
            <consortium name="Ensembl"/>
        </authorList>
    </citation>
    <scope>IDENTIFICATION</scope>
</reference>
<reference evidence="15" key="2">
    <citation type="submission" date="2025-08" db="UniProtKB">
        <authorList>
            <consortium name="Ensembl"/>
        </authorList>
    </citation>
    <scope>IDENTIFICATION</scope>
</reference>
<evidence type="ECO:0000256" key="11">
    <source>
        <dbReference type="ARBA" id="ARBA00023180"/>
    </source>
</evidence>
<keyword evidence="16" id="KW-1185">Reference proteome</keyword>
<evidence type="ECO:0000256" key="6">
    <source>
        <dbReference type="ARBA" id="ARBA00022979"/>
    </source>
</evidence>
<dbReference type="Pfam" id="PF00474">
    <property type="entry name" value="SSF"/>
    <property type="match status" value="1"/>
</dbReference>
<sequence length="555" mass="60948">MAVNIPGLVAVIVFYIIILVIGIWASKRSKKEEKKCSGERSEVTIVGGRNLNAWVGVFTLTATWVGGGYILGTAEVVYTPTQGLFWALGPLGYAASLFLGGIYFVKPMRDKKYLTMIDPFQEKYGNVLSSLLVVTSVFSDVFWTACILSALGGTIEVILDISSYHSILVSAAVAIFYTLLGGLYSVVYTDVIQLFFIAISLWICVPFLMMSPAVTNILVTASEELYQKPWITEVDLEHLGNWLDELFIITLGGVCYQSFYQRVLATSSVRQGQIMCHLSGVFCFILGIPSVLIGAIAASTDWNQTSYGFPTPFDNGDARKILPISLQHLCPKFISVIGIGAVASAVMSSVDSSLLSSASMFAHNIYKKLIRKKASGKEVLWAIRIGVLFFGAVGTCLALMAQSVYELWILSAEMVFSLIFSQLVCVLFVPSSNGYGALAGFFVELIMRVAGGEPFLRIPPLIHYPGGTFIDGVYIQRFPFKTLTVGISLVTIVAVSHLSYFLFNRGLLSECCDIYSVKEKIKKDVATENADGQKISDRERHDIRVSNQQLCTQWD</sequence>
<evidence type="ECO:0000313" key="15">
    <source>
        <dbReference type="Ensembl" id="ENSECRP00000005044.1"/>
    </source>
</evidence>
<gene>
    <name evidence="15" type="primary">LOC114651440</name>
</gene>
<keyword evidence="6" id="KW-0530">Neurotransmitter biosynthesis</keyword>
<feature type="transmembrane region" description="Helical" evidence="14">
    <location>
        <begin position="84"/>
        <end position="105"/>
    </location>
</feature>
<keyword evidence="11" id="KW-0325">Glycoprotein</keyword>
<dbReference type="InterPro" id="IPR052244">
    <property type="entry name" value="Choline_transporter"/>
</dbReference>
<evidence type="ECO:0000256" key="4">
    <source>
        <dbReference type="ARBA" id="ARBA00022692"/>
    </source>
</evidence>
<dbReference type="Proteomes" id="UP000694620">
    <property type="component" value="Chromosome 4"/>
</dbReference>
<protein>
    <submittedName>
        <fullName evidence="15">High-affinity choline transporter 1-like</fullName>
    </submittedName>
</protein>
<feature type="transmembrane region" description="Helical" evidence="14">
    <location>
        <begin position="333"/>
        <end position="358"/>
    </location>
</feature>
<feature type="transmembrane region" description="Helical" evidence="14">
    <location>
        <begin position="51"/>
        <end position="72"/>
    </location>
</feature>
<keyword evidence="8" id="KW-0915">Sodium</keyword>
<feature type="transmembrane region" description="Helical" evidence="14">
    <location>
        <begin position="280"/>
        <end position="300"/>
    </location>
</feature>
<name>A0A8C4RN56_ERPCA</name>
<feature type="transmembrane region" description="Helical" evidence="14">
    <location>
        <begin position="6"/>
        <end position="25"/>
    </location>
</feature>
<keyword evidence="4 14" id="KW-0812">Transmembrane</keyword>
<feature type="transmembrane region" description="Helical" evidence="14">
    <location>
        <begin position="126"/>
        <end position="151"/>
    </location>
</feature>
<dbReference type="GeneTree" id="ENSGT00940000163454"/>
<keyword evidence="3" id="KW-0813">Transport</keyword>
<evidence type="ECO:0000256" key="3">
    <source>
        <dbReference type="ARBA" id="ARBA00022448"/>
    </source>
</evidence>
<evidence type="ECO:0000256" key="5">
    <source>
        <dbReference type="ARBA" id="ARBA00022847"/>
    </source>
</evidence>
<keyword evidence="5" id="KW-0769">Symport</keyword>
<proteinExistence type="inferred from homology"/>
<feature type="transmembrane region" description="Helical" evidence="14">
    <location>
        <begin position="239"/>
        <end position="259"/>
    </location>
</feature>
<keyword evidence="12" id="KW-0739">Sodium transport</keyword>
<dbReference type="CDD" id="cd11474">
    <property type="entry name" value="SLC5sbd_CHT"/>
    <property type="match status" value="1"/>
</dbReference>